<accession>A0A4R4ACT9</accession>
<dbReference type="CDD" id="cd06257">
    <property type="entry name" value="DnaJ"/>
    <property type="match status" value="1"/>
</dbReference>
<dbReference type="AlphaFoldDB" id="A0A4R4ACT9"/>
<dbReference type="CDD" id="cd07316">
    <property type="entry name" value="terB_like_DjlA"/>
    <property type="match status" value="1"/>
</dbReference>
<name>A0A4R4ACT9_MARGR</name>
<dbReference type="InterPro" id="IPR050817">
    <property type="entry name" value="DjlA_DnaK_co-chaperone"/>
</dbReference>
<dbReference type="PROSITE" id="PS50076">
    <property type="entry name" value="DNAJ_2"/>
    <property type="match status" value="1"/>
</dbReference>
<dbReference type="PRINTS" id="PR00625">
    <property type="entry name" value="JDOMAIN"/>
</dbReference>
<dbReference type="Pfam" id="PF00226">
    <property type="entry name" value="DnaJ"/>
    <property type="match status" value="1"/>
</dbReference>
<dbReference type="Pfam" id="PF05099">
    <property type="entry name" value="TerB"/>
    <property type="match status" value="1"/>
</dbReference>
<dbReference type="InterPro" id="IPR001623">
    <property type="entry name" value="DnaJ_domain"/>
</dbReference>
<gene>
    <name evidence="3" type="ORF">EDC29_10349</name>
</gene>
<dbReference type="Gene3D" id="1.10.3680.10">
    <property type="entry name" value="TerB-like"/>
    <property type="match status" value="1"/>
</dbReference>
<organism evidence="3 4">
    <name type="scientific">Marichromatium gracile</name>
    <name type="common">Chromatium gracile</name>
    <dbReference type="NCBI Taxonomy" id="1048"/>
    <lineage>
        <taxon>Bacteria</taxon>
        <taxon>Pseudomonadati</taxon>
        <taxon>Pseudomonadota</taxon>
        <taxon>Gammaproteobacteria</taxon>
        <taxon>Chromatiales</taxon>
        <taxon>Chromatiaceae</taxon>
        <taxon>Marichromatium</taxon>
    </lineage>
</organism>
<evidence type="ECO:0000259" key="2">
    <source>
        <dbReference type="PROSITE" id="PS50076"/>
    </source>
</evidence>
<dbReference type="SUPFAM" id="SSF46565">
    <property type="entry name" value="Chaperone J-domain"/>
    <property type="match status" value="1"/>
</dbReference>
<feature type="domain" description="J" evidence="2">
    <location>
        <begin position="206"/>
        <end position="270"/>
    </location>
</feature>
<dbReference type="InterPro" id="IPR036869">
    <property type="entry name" value="J_dom_sf"/>
</dbReference>
<dbReference type="RefSeq" id="WP_123142517.1">
    <property type="nucleotide sequence ID" value="NZ_NRRH01000014.1"/>
</dbReference>
<reference evidence="3 4" key="1">
    <citation type="submission" date="2019-03" db="EMBL/GenBank/DDBJ databases">
        <title>Genomic Encyclopedia of Type Strains, Phase IV (KMG-IV): sequencing the most valuable type-strain genomes for metagenomic binning, comparative biology and taxonomic classification.</title>
        <authorList>
            <person name="Goeker M."/>
        </authorList>
    </citation>
    <scope>NUCLEOTIDE SEQUENCE [LARGE SCALE GENOMIC DNA]</scope>
    <source>
        <strain evidence="3 4">DSM 203</strain>
    </source>
</reference>
<evidence type="ECO:0000313" key="3">
    <source>
        <dbReference type="EMBL" id="TCW36857.1"/>
    </source>
</evidence>
<evidence type="ECO:0000256" key="1">
    <source>
        <dbReference type="ARBA" id="ARBA00023186"/>
    </source>
</evidence>
<dbReference type="PANTHER" id="PTHR24074">
    <property type="entry name" value="CO-CHAPERONE PROTEIN DJLA"/>
    <property type="match status" value="1"/>
</dbReference>
<sequence length="270" mass="28932">MRWFGTAVAGGLGLVFGGPLGALFGAALGRGVDRGWSAKGGERLTLEQRSRIQQRFFEAGFRVMGHVAKADGRVSKAEIAYAESVMTRMGLGAPQRQSAIALFGAGKAPEFALAPEIAALHEVAAGQGPMLHLLLEVALSMAYVDGPPSRAQRAALETIRRGLEVSNGAYRRIELLVSLQRRVRDAGGDSSAGPGAAPRRELPLSRAYAVLGLRARASDAEVKHAYRRLMSQHHPDKLVSQGVSEAQIRAASQKTQEIRRAYETITRARG</sequence>
<dbReference type="EMBL" id="SMDC01000003">
    <property type="protein sequence ID" value="TCW36857.1"/>
    <property type="molecule type" value="Genomic_DNA"/>
</dbReference>
<protein>
    <submittedName>
        <fullName evidence="3">DnaJ like chaperone protein</fullName>
    </submittedName>
</protein>
<evidence type="ECO:0000313" key="4">
    <source>
        <dbReference type="Proteomes" id="UP000295247"/>
    </source>
</evidence>
<proteinExistence type="predicted"/>
<dbReference type="NCBIfam" id="NF006948">
    <property type="entry name" value="PRK09430.1"/>
    <property type="match status" value="1"/>
</dbReference>
<dbReference type="SMART" id="SM00271">
    <property type="entry name" value="DnaJ"/>
    <property type="match status" value="1"/>
</dbReference>
<dbReference type="InterPro" id="IPR029024">
    <property type="entry name" value="TerB-like"/>
</dbReference>
<dbReference type="InterPro" id="IPR007791">
    <property type="entry name" value="DjlA_N"/>
</dbReference>
<dbReference type="Proteomes" id="UP000295247">
    <property type="component" value="Unassembled WGS sequence"/>
</dbReference>
<dbReference type="Gene3D" id="1.10.287.110">
    <property type="entry name" value="DnaJ domain"/>
    <property type="match status" value="1"/>
</dbReference>
<keyword evidence="1" id="KW-0143">Chaperone</keyword>
<comment type="caution">
    <text evidence="3">The sequence shown here is derived from an EMBL/GenBank/DDBJ whole genome shotgun (WGS) entry which is preliminary data.</text>
</comment>
<dbReference type="SUPFAM" id="SSF158682">
    <property type="entry name" value="TerB-like"/>
    <property type="match status" value="1"/>
</dbReference>